<dbReference type="PROSITE" id="PS50850">
    <property type="entry name" value="MFS"/>
    <property type="match status" value="1"/>
</dbReference>
<protein>
    <submittedName>
        <fullName evidence="10">Tetracycline resistance protein, class C</fullName>
    </submittedName>
</protein>
<sequence length="441" mass="46062">MPSDSLHPRPDSAHPAPDADTARQTAGGRAASGPTSGSDGQAVTYRATIPREIWVLVSAAVIVALGYGLIAPLLPQFVVSFDVSSGAAGAVVAVFSASRLLFAPVAGHLVNTFGYRRIYLIGLFTVGVTTGLVSLAQNFWQVFGLRAAAGIGSTMFTVSAMGLIVRLAPPSIRGRASATYSTAFLLGNVVGPLVGAMLAFLGFRWPFFIYGVGVIIAAVTVWLMMPKHVDRRDAGTQLPPMRVQQAWRDTAYRAVLTSNFAHGWINMGVRVSILPLFAATIFTHSGAVAGLALAAFAAGNAIVLQFSGTLADAHGRRPFIMLGLTLTTVFTAAMGFVDSAPALLVVSFLAGGSSGLINPAQQATLGDVIGNQRSGGQVLSSFQMAMDLGQIIGPIAIGALADLYSFRVAFLLCATIAPIGVVAWAFAREPLKRTRVEETAK</sequence>
<keyword evidence="3" id="KW-1003">Cell membrane</keyword>
<dbReference type="PRINTS" id="PR01035">
    <property type="entry name" value="TCRTETA"/>
</dbReference>
<keyword evidence="2" id="KW-0813">Transport</keyword>
<dbReference type="InterPro" id="IPR001958">
    <property type="entry name" value="Tet-R_TetA/multi-R_MdtG-like"/>
</dbReference>
<gene>
    <name evidence="10" type="primary">tetA</name>
    <name evidence="10" type="ORF">CMASS_04165</name>
</gene>
<evidence type="ECO:0000256" key="6">
    <source>
        <dbReference type="ARBA" id="ARBA00023136"/>
    </source>
</evidence>
<feature type="domain" description="Major facilitator superfamily (MFS) profile" evidence="9">
    <location>
        <begin position="52"/>
        <end position="432"/>
    </location>
</feature>
<dbReference type="PANTHER" id="PTHR43414">
    <property type="entry name" value="MULTIDRUG RESISTANCE PROTEIN MDTG"/>
    <property type="match status" value="1"/>
</dbReference>
<evidence type="ECO:0000256" key="1">
    <source>
        <dbReference type="ARBA" id="ARBA00004651"/>
    </source>
</evidence>
<feature type="transmembrane region" description="Helical" evidence="8">
    <location>
        <begin position="143"/>
        <end position="168"/>
    </location>
</feature>
<feature type="region of interest" description="Disordered" evidence="7">
    <location>
        <begin position="1"/>
        <end position="41"/>
    </location>
</feature>
<evidence type="ECO:0000313" key="11">
    <source>
        <dbReference type="Proteomes" id="UP001220064"/>
    </source>
</evidence>
<dbReference type="CDD" id="cd17325">
    <property type="entry name" value="MFS_MdtG_SLC18_like"/>
    <property type="match status" value="1"/>
</dbReference>
<feature type="compositionally biased region" description="Basic and acidic residues" evidence="7">
    <location>
        <begin position="1"/>
        <end position="12"/>
    </location>
</feature>
<evidence type="ECO:0000259" key="9">
    <source>
        <dbReference type="PROSITE" id="PS50850"/>
    </source>
</evidence>
<dbReference type="Gene3D" id="1.20.1250.20">
    <property type="entry name" value="MFS general substrate transporter like domains"/>
    <property type="match status" value="1"/>
</dbReference>
<dbReference type="InterPro" id="IPR011701">
    <property type="entry name" value="MFS"/>
</dbReference>
<organism evidence="10 11">
    <name type="scientific">Corynebacterium massiliense DSM 45435</name>
    <dbReference type="NCBI Taxonomy" id="1121364"/>
    <lineage>
        <taxon>Bacteria</taxon>
        <taxon>Bacillati</taxon>
        <taxon>Actinomycetota</taxon>
        <taxon>Actinomycetes</taxon>
        <taxon>Mycobacteriales</taxon>
        <taxon>Corynebacteriaceae</taxon>
        <taxon>Corynebacterium</taxon>
    </lineage>
</organism>
<dbReference type="InterPro" id="IPR020846">
    <property type="entry name" value="MFS_dom"/>
</dbReference>
<feature type="transmembrane region" description="Helical" evidence="8">
    <location>
        <begin position="118"/>
        <end position="137"/>
    </location>
</feature>
<comment type="subcellular location">
    <subcellularLocation>
        <location evidence="1">Cell membrane</location>
        <topology evidence="1">Multi-pass membrane protein</topology>
    </subcellularLocation>
</comment>
<dbReference type="PANTHER" id="PTHR43414:SF6">
    <property type="entry name" value="MULTIDRUG RESISTANCE PROTEIN MDTG"/>
    <property type="match status" value="1"/>
</dbReference>
<keyword evidence="5 8" id="KW-1133">Transmembrane helix</keyword>
<evidence type="ECO:0000313" key="10">
    <source>
        <dbReference type="EMBL" id="WCZ32284.1"/>
    </source>
</evidence>
<name>A0ABY7U6G2_9CORY</name>
<evidence type="ECO:0000256" key="7">
    <source>
        <dbReference type="SAM" id="MobiDB-lite"/>
    </source>
</evidence>
<dbReference type="SUPFAM" id="SSF103473">
    <property type="entry name" value="MFS general substrate transporter"/>
    <property type="match status" value="1"/>
</dbReference>
<evidence type="ECO:0000256" key="5">
    <source>
        <dbReference type="ARBA" id="ARBA00022989"/>
    </source>
</evidence>
<evidence type="ECO:0000256" key="2">
    <source>
        <dbReference type="ARBA" id="ARBA00022448"/>
    </source>
</evidence>
<dbReference type="RefSeq" id="WP_084684362.1">
    <property type="nucleotide sequence ID" value="NZ_ATVG01000002.1"/>
</dbReference>
<dbReference type="Gene3D" id="1.20.1720.10">
    <property type="entry name" value="Multidrug resistance protein D"/>
    <property type="match status" value="1"/>
</dbReference>
<evidence type="ECO:0000256" key="8">
    <source>
        <dbReference type="SAM" id="Phobius"/>
    </source>
</evidence>
<keyword evidence="6 8" id="KW-0472">Membrane</keyword>
<keyword evidence="4 8" id="KW-0812">Transmembrane</keyword>
<reference evidence="10 11" key="1">
    <citation type="submission" date="2020-10" db="EMBL/GenBank/DDBJ databases">
        <title>Complete genome sequence of Corynebacterium massiliense DSM 45435, type strain of Corynebacterium massiliense.</title>
        <authorList>
            <person name="Busche T."/>
            <person name="Kalinowski J."/>
            <person name="Ruckert C."/>
        </authorList>
    </citation>
    <scope>NUCLEOTIDE SEQUENCE [LARGE SCALE GENOMIC DNA]</scope>
    <source>
        <strain evidence="10 11">DSM 45435</strain>
    </source>
</reference>
<feature type="transmembrane region" description="Helical" evidence="8">
    <location>
        <begin position="288"/>
        <end position="307"/>
    </location>
</feature>
<feature type="transmembrane region" description="Helical" evidence="8">
    <location>
        <begin position="207"/>
        <end position="225"/>
    </location>
</feature>
<proteinExistence type="predicted"/>
<feature type="transmembrane region" description="Helical" evidence="8">
    <location>
        <begin position="408"/>
        <end position="427"/>
    </location>
</feature>
<dbReference type="EMBL" id="CP063189">
    <property type="protein sequence ID" value="WCZ32284.1"/>
    <property type="molecule type" value="Genomic_DNA"/>
</dbReference>
<feature type="transmembrane region" description="Helical" evidence="8">
    <location>
        <begin position="180"/>
        <end position="201"/>
    </location>
</feature>
<keyword evidence="11" id="KW-1185">Reference proteome</keyword>
<dbReference type="Proteomes" id="UP001220064">
    <property type="component" value="Chromosome"/>
</dbReference>
<dbReference type="Pfam" id="PF07690">
    <property type="entry name" value="MFS_1"/>
    <property type="match status" value="2"/>
</dbReference>
<feature type="transmembrane region" description="Helical" evidence="8">
    <location>
        <begin position="53"/>
        <end position="74"/>
    </location>
</feature>
<feature type="transmembrane region" description="Helical" evidence="8">
    <location>
        <begin position="319"/>
        <end position="337"/>
    </location>
</feature>
<feature type="transmembrane region" description="Helical" evidence="8">
    <location>
        <begin position="263"/>
        <end position="282"/>
    </location>
</feature>
<evidence type="ECO:0000256" key="4">
    <source>
        <dbReference type="ARBA" id="ARBA00022692"/>
    </source>
</evidence>
<dbReference type="InterPro" id="IPR036259">
    <property type="entry name" value="MFS_trans_sf"/>
</dbReference>
<feature type="transmembrane region" description="Helical" evidence="8">
    <location>
        <begin position="86"/>
        <end position="106"/>
    </location>
</feature>
<accession>A0ABY7U6G2</accession>
<evidence type="ECO:0000256" key="3">
    <source>
        <dbReference type="ARBA" id="ARBA00022475"/>
    </source>
</evidence>